<dbReference type="InterPro" id="IPR011335">
    <property type="entry name" value="Restrct_endonuc-II-like"/>
</dbReference>
<evidence type="ECO:0000313" key="1">
    <source>
        <dbReference type="EMBL" id="PAU69082.1"/>
    </source>
</evidence>
<evidence type="ECO:0000313" key="2">
    <source>
        <dbReference type="Proteomes" id="UP000218399"/>
    </source>
</evidence>
<dbReference type="GO" id="GO:0009036">
    <property type="term" value="F:type II site-specific deoxyribonuclease activity"/>
    <property type="evidence" value="ECO:0007669"/>
    <property type="project" value="InterPro"/>
</dbReference>
<proteinExistence type="predicted"/>
<dbReference type="GO" id="GO:0009307">
    <property type="term" value="P:DNA restriction-modification system"/>
    <property type="evidence" value="ECO:0007669"/>
    <property type="project" value="InterPro"/>
</dbReference>
<organism evidence="1 2">
    <name type="scientific">Bifidobacterium criceti</name>
    <dbReference type="NCBI Taxonomy" id="1960969"/>
    <lineage>
        <taxon>Bacteria</taxon>
        <taxon>Bacillati</taxon>
        <taxon>Actinomycetota</taxon>
        <taxon>Actinomycetes</taxon>
        <taxon>Bifidobacteriales</taxon>
        <taxon>Bifidobacteriaceae</taxon>
        <taxon>Bifidobacterium</taxon>
    </lineage>
</organism>
<dbReference type="SUPFAM" id="SSF52980">
    <property type="entry name" value="Restriction endonuclease-like"/>
    <property type="match status" value="1"/>
</dbReference>
<dbReference type="Gene3D" id="3.40.50.10010">
    <property type="entry name" value="Type-2 restriction enzyme NgoMIV"/>
    <property type="match status" value="1"/>
</dbReference>
<comment type="caution">
    <text evidence="1">The sequence shown here is derived from an EMBL/GenBank/DDBJ whole genome shotgun (WGS) entry which is preliminary data.</text>
</comment>
<dbReference type="CDD" id="cd22340">
    <property type="entry name" value="NgoMIV-like"/>
    <property type="match status" value="1"/>
</dbReference>
<dbReference type="OrthoDB" id="5504137at2"/>
<dbReference type="RefSeq" id="WP_095614147.1">
    <property type="nucleotide sequence ID" value="NZ_MVOH01000001.1"/>
</dbReference>
<protein>
    <submittedName>
        <fullName evidence="1">NgoMIV restriction enzyme</fullName>
    </submittedName>
</protein>
<dbReference type="InterPro" id="IPR015105">
    <property type="entry name" value="NgoMIV"/>
</dbReference>
<dbReference type="AlphaFoldDB" id="A0A2A2EJB7"/>
<dbReference type="REBASE" id="385007">
    <property type="entry name" value="Bcr19EORF62P"/>
</dbReference>
<reference evidence="1 2" key="1">
    <citation type="journal article" date="2017" name="ISME J.">
        <title>Unveiling bifidobacterial biogeography across the mammalian branch of the tree of life.</title>
        <authorList>
            <person name="Milani C."/>
            <person name="Mangifesta M."/>
            <person name="Mancabelli L."/>
            <person name="Lugli G.A."/>
            <person name="James K."/>
            <person name="Duranti S."/>
            <person name="Turroni F."/>
            <person name="Ferrario C."/>
            <person name="Ossiprandi M.C."/>
            <person name="van Sinderen D."/>
            <person name="Ventura M."/>
        </authorList>
    </citation>
    <scope>NUCLEOTIDE SEQUENCE [LARGE SCALE GENOMIC DNA]</scope>
    <source>
        <strain evidence="2">Ham19E</strain>
    </source>
</reference>
<gene>
    <name evidence="1" type="ORF">B1526_0063</name>
</gene>
<dbReference type="Pfam" id="PF09015">
    <property type="entry name" value="NgoMIV_restric"/>
    <property type="match status" value="1"/>
</dbReference>
<accession>A0A2A2EJB7</accession>
<dbReference type="InterPro" id="IPR037083">
    <property type="entry name" value="NgoMIV_sf"/>
</dbReference>
<dbReference type="EMBL" id="MVOH01000001">
    <property type="protein sequence ID" value="PAU69082.1"/>
    <property type="molecule type" value="Genomic_DNA"/>
</dbReference>
<sequence length="299" mass="32718">MEQQALLARARQTFHARLIERGVLGYTVKKGEAVASNADVSQTVSKAIGYGIMQRVLDESQQEPRIPLSGQALGAQFEFAVCDFISDTFPHLGHLRPGEWIIRRLGNKNAVTEKSFAQYEHLAELGQAVEQNPVLQAALGNDYVVAPDVIVARLPETDAMINAPFAVVDDTIAVLSDLRQRPTGEPQRAPILHASISAKWTMRSDRAQNSRTEALNLIRNRKGQAPHIAVVTGEPAPSRLASLALGTGDIDCMYHAFLPELIETVDELIGREDLAELVHTLVDGKRLKDIADLPLDLAI</sequence>
<dbReference type="Proteomes" id="UP000218399">
    <property type="component" value="Unassembled WGS sequence"/>
</dbReference>
<name>A0A2A2EJB7_9BIFI</name>
<keyword evidence="2" id="KW-1185">Reference proteome</keyword>